<dbReference type="InterPro" id="IPR036179">
    <property type="entry name" value="Ig-like_dom_sf"/>
</dbReference>
<organism evidence="1 2">
    <name type="scientific">Ladona fulva</name>
    <name type="common">Scarce chaser dragonfly</name>
    <name type="synonym">Libellula fulva</name>
    <dbReference type="NCBI Taxonomy" id="123851"/>
    <lineage>
        <taxon>Eukaryota</taxon>
        <taxon>Metazoa</taxon>
        <taxon>Ecdysozoa</taxon>
        <taxon>Arthropoda</taxon>
        <taxon>Hexapoda</taxon>
        <taxon>Insecta</taxon>
        <taxon>Pterygota</taxon>
        <taxon>Palaeoptera</taxon>
        <taxon>Odonata</taxon>
        <taxon>Epiprocta</taxon>
        <taxon>Anisoptera</taxon>
        <taxon>Libelluloidea</taxon>
        <taxon>Libellulidae</taxon>
        <taxon>Ladona</taxon>
    </lineage>
</organism>
<reference evidence="1" key="1">
    <citation type="submission" date="2013-04" db="EMBL/GenBank/DDBJ databases">
        <authorList>
            <person name="Qu J."/>
            <person name="Murali S.C."/>
            <person name="Bandaranaike D."/>
            <person name="Bellair M."/>
            <person name="Blankenburg K."/>
            <person name="Chao H."/>
            <person name="Dinh H."/>
            <person name="Doddapaneni H."/>
            <person name="Downs B."/>
            <person name="Dugan-Rocha S."/>
            <person name="Elkadiri S."/>
            <person name="Gnanaolivu R.D."/>
            <person name="Hernandez B."/>
            <person name="Javaid M."/>
            <person name="Jayaseelan J.C."/>
            <person name="Lee S."/>
            <person name="Li M."/>
            <person name="Ming W."/>
            <person name="Munidasa M."/>
            <person name="Muniz J."/>
            <person name="Nguyen L."/>
            <person name="Ongeri F."/>
            <person name="Osuji N."/>
            <person name="Pu L.-L."/>
            <person name="Puazo M."/>
            <person name="Qu C."/>
            <person name="Quiroz J."/>
            <person name="Raj R."/>
            <person name="Weissenberger G."/>
            <person name="Xin Y."/>
            <person name="Zou X."/>
            <person name="Han Y."/>
            <person name="Richards S."/>
            <person name="Worley K."/>
            <person name="Muzny D."/>
            <person name="Gibbs R."/>
        </authorList>
    </citation>
    <scope>NUCLEOTIDE SEQUENCE</scope>
    <source>
        <strain evidence="1">Sampled in the wild</strain>
    </source>
</reference>
<sequence>MSCTRLTSLSCSTFDFSDGKYHMLPSGELLIRNVDESDKYRTYQCRAVNRLTGNTLLSVGRARFMVTGKWV</sequence>
<protein>
    <submittedName>
        <fullName evidence="1">Uncharacterized protein</fullName>
    </submittedName>
</protein>
<dbReference type="AlphaFoldDB" id="A0A8K0K5M2"/>
<dbReference type="Gene3D" id="2.60.40.10">
    <property type="entry name" value="Immunoglobulins"/>
    <property type="match status" value="1"/>
</dbReference>
<dbReference type="Proteomes" id="UP000792457">
    <property type="component" value="Unassembled WGS sequence"/>
</dbReference>
<gene>
    <name evidence="1" type="ORF">J437_LFUL006804</name>
</gene>
<dbReference type="EMBL" id="KZ308369">
    <property type="protein sequence ID" value="KAG8228353.1"/>
    <property type="molecule type" value="Genomic_DNA"/>
</dbReference>
<dbReference type="SUPFAM" id="SSF48726">
    <property type="entry name" value="Immunoglobulin"/>
    <property type="match status" value="1"/>
</dbReference>
<name>A0A8K0K5M2_LADFU</name>
<comment type="caution">
    <text evidence="1">The sequence shown here is derived from an EMBL/GenBank/DDBJ whole genome shotgun (WGS) entry which is preliminary data.</text>
</comment>
<evidence type="ECO:0000313" key="1">
    <source>
        <dbReference type="EMBL" id="KAG8228353.1"/>
    </source>
</evidence>
<dbReference type="OrthoDB" id="5969272at2759"/>
<evidence type="ECO:0000313" key="2">
    <source>
        <dbReference type="Proteomes" id="UP000792457"/>
    </source>
</evidence>
<accession>A0A8K0K5M2</accession>
<reference evidence="1" key="2">
    <citation type="submission" date="2017-10" db="EMBL/GenBank/DDBJ databases">
        <title>Ladona fulva Genome sequencing and assembly.</title>
        <authorList>
            <person name="Murali S."/>
            <person name="Richards S."/>
            <person name="Bandaranaike D."/>
            <person name="Bellair M."/>
            <person name="Blankenburg K."/>
            <person name="Chao H."/>
            <person name="Dinh H."/>
            <person name="Doddapaneni H."/>
            <person name="Dugan-Rocha S."/>
            <person name="Elkadiri S."/>
            <person name="Gnanaolivu R."/>
            <person name="Hernandez B."/>
            <person name="Skinner E."/>
            <person name="Javaid M."/>
            <person name="Lee S."/>
            <person name="Li M."/>
            <person name="Ming W."/>
            <person name="Munidasa M."/>
            <person name="Muniz J."/>
            <person name="Nguyen L."/>
            <person name="Hughes D."/>
            <person name="Osuji N."/>
            <person name="Pu L.-L."/>
            <person name="Puazo M."/>
            <person name="Qu C."/>
            <person name="Quiroz J."/>
            <person name="Raj R."/>
            <person name="Weissenberger G."/>
            <person name="Xin Y."/>
            <person name="Zou X."/>
            <person name="Han Y."/>
            <person name="Worley K."/>
            <person name="Muzny D."/>
            <person name="Gibbs R."/>
        </authorList>
    </citation>
    <scope>NUCLEOTIDE SEQUENCE</scope>
    <source>
        <strain evidence="1">Sampled in the wild</strain>
    </source>
</reference>
<dbReference type="InterPro" id="IPR013783">
    <property type="entry name" value="Ig-like_fold"/>
</dbReference>
<proteinExistence type="predicted"/>
<keyword evidence="2" id="KW-1185">Reference proteome</keyword>